<comment type="catalytic activity">
    <reaction evidence="8">
        <text>a 3'-end 3'-phospho-ribonucleotide-RNA + a 5'-end dephospho-ribonucleoside-RNA + GTP = a ribonucleotidyl-ribonucleotide-RNA + GMP + diphosphate</text>
        <dbReference type="Rhea" id="RHEA:68076"/>
        <dbReference type="Rhea" id="RHEA-COMP:10463"/>
        <dbReference type="Rhea" id="RHEA-COMP:13936"/>
        <dbReference type="Rhea" id="RHEA-COMP:17355"/>
        <dbReference type="ChEBI" id="CHEBI:33019"/>
        <dbReference type="ChEBI" id="CHEBI:37565"/>
        <dbReference type="ChEBI" id="CHEBI:58115"/>
        <dbReference type="ChEBI" id="CHEBI:83062"/>
        <dbReference type="ChEBI" id="CHEBI:138284"/>
        <dbReference type="ChEBI" id="CHEBI:173118"/>
        <dbReference type="EC" id="6.5.1.8"/>
    </reaction>
</comment>
<dbReference type="EMBL" id="CP096983">
    <property type="protein sequence ID" value="URZ13548.1"/>
    <property type="molecule type" value="Genomic_DNA"/>
</dbReference>
<keyword evidence="13" id="KW-1185">Reference proteome</keyword>
<evidence type="ECO:0000256" key="9">
    <source>
        <dbReference type="PIRSR" id="PIRSR601233-1"/>
    </source>
</evidence>
<feature type="binding site" evidence="11">
    <location>
        <position position="112"/>
    </location>
    <ligand>
        <name>Mn(2+)</name>
        <dbReference type="ChEBI" id="CHEBI:29035"/>
        <label>1</label>
    </ligand>
</feature>
<evidence type="ECO:0000256" key="2">
    <source>
        <dbReference type="ARBA" id="ARBA00022598"/>
    </source>
</evidence>
<dbReference type="KEGG" id="crw:CROST_043140"/>
<dbReference type="GO" id="GO:0003972">
    <property type="term" value="F:RNA ligase (ATP) activity"/>
    <property type="evidence" value="ECO:0007669"/>
    <property type="project" value="TreeGrafter"/>
</dbReference>
<sequence>MYKIFKTEKSWIEGDAVEQIKSLSKLKGVESIIGYPDLHPGKTPIGVSIITNKIIYPHLIGNDIGCSVSLFETSMNKKKFKIKKAMKLLSDFRLGNLNKANFNLGTIGGGNHFAEFTTIDKFMDETDACNFDKDKVYLLVHSGSRGLGEAILRQYVETYSCQNGLIKGSEGFDQYLLDYKKAINFAKENRQIIAENLCNALNIENVNLKIEAVHNGLEIKSDCIIHRKGAANALEEYIVIAGSRGDCSYIVKPINACISTGFSVAHGAGRKWKRSGAKEKLQGKFSKKDIRNLNFPYNLICSDINLVYEEAPEAYKSIDRVINDLLSFNLIKVIAKLKPQITYKN</sequence>
<dbReference type="Pfam" id="PF01139">
    <property type="entry name" value="RtcB"/>
    <property type="match status" value="2"/>
</dbReference>
<protein>
    <recommendedName>
        <fullName evidence="1">3'-phosphate/5'-hydroxy nucleic acid ligase</fullName>
        <ecNumber evidence="1">6.5.1.8</ecNumber>
    </recommendedName>
</protein>
<feature type="binding site" evidence="10">
    <location>
        <begin position="111"/>
        <end position="115"/>
    </location>
    <ligand>
        <name>GMP</name>
        <dbReference type="ChEBI" id="CHEBI:58115"/>
    </ligand>
</feature>
<dbReference type="InterPro" id="IPR017510">
    <property type="entry name" value="RtcB2"/>
</dbReference>
<evidence type="ECO:0000256" key="6">
    <source>
        <dbReference type="ARBA" id="ARBA00023134"/>
    </source>
</evidence>
<evidence type="ECO:0000313" key="13">
    <source>
        <dbReference type="Proteomes" id="UP000190951"/>
    </source>
</evidence>
<evidence type="ECO:0000256" key="4">
    <source>
        <dbReference type="ARBA" id="ARBA00022741"/>
    </source>
</evidence>
<evidence type="ECO:0000256" key="10">
    <source>
        <dbReference type="PIRSR" id="PIRSR601233-2"/>
    </source>
</evidence>
<name>A0A1S8LHH4_9CLOT</name>
<dbReference type="AlphaFoldDB" id="A0A1S8LHH4"/>
<evidence type="ECO:0000256" key="1">
    <source>
        <dbReference type="ARBA" id="ARBA00012726"/>
    </source>
</evidence>
<dbReference type="GO" id="GO:0042245">
    <property type="term" value="P:RNA repair"/>
    <property type="evidence" value="ECO:0007669"/>
    <property type="project" value="UniProtKB-KW"/>
</dbReference>
<dbReference type="GO" id="GO:0005525">
    <property type="term" value="F:GTP binding"/>
    <property type="evidence" value="ECO:0007669"/>
    <property type="project" value="UniProtKB-KW"/>
</dbReference>
<dbReference type="SUPFAM" id="SSF103365">
    <property type="entry name" value="Hypothetical protein PH1602"/>
    <property type="match status" value="1"/>
</dbReference>
<feature type="binding site" evidence="11">
    <location>
        <position position="141"/>
    </location>
    <ligand>
        <name>Mn(2+)</name>
        <dbReference type="ChEBI" id="CHEBI:29035"/>
        <label>2</label>
    </ligand>
</feature>
<dbReference type="GO" id="GO:0046872">
    <property type="term" value="F:metal ion binding"/>
    <property type="evidence" value="ECO:0007669"/>
    <property type="project" value="UniProtKB-KW"/>
</dbReference>
<dbReference type="InterPro" id="IPR036025">
    <property type="entry name" value="RtcB-like_sf"/>
</dbReference>
<organism evidence="12 13">
    <name type="scientific">Clostridium felsineum</name>
    <dbReference type="NCBI Taxonomy" id="36839"/>
    <lineage>
        <taxon>Bacteria</taxon>
        <taxon>Bacillati</taxon>
        <taxon>Bacillota</taxon>
        <taxon>Clostridia</taxon>
        <taxon>Eubacteriales</taxon>
        <taxon>Clostridiaceae</taxon>
        <taxon>Clostridium</taxon>
    </lineage>
</organism>
<keyword evidence="6 10" id="KW-0342">GTP-binding</keyword>
<dbReference type="PANTHER" id="PTHR11118:SF1">
    <property type="entry name" value="RNA-SPLICING LIGASE RTCB HOMOLOG"/>
    <property type="match status" value="1"/>
</dbReference>
<evidence type="ECO:0000313" key="12">
    <source>
        <dbReference type="EMBL" id="URZ13548.1"/>
    </source>
</evidence>
<dbReference type="PANTHER" id="PTHR11118">
    <property type="entry name" value="RNA-SPLICING LIGASE RTCB HOMOLOG"/>
    <property type="match status" value="1"/>
</dbReference>
<feature type="binding site" evidence="10">
    <location>
        <begin position="266"/>
        <end position="269"/>
    </location>
    <ligand>
        <name>GMP</name>
        <dbReference type="ChEBI" id="CHEBI:58115"/>
    </ligand>
</feature>
<comment type="cofactor">
    <cofactor evidence="11">
        <name>Mn(2+)</name>
        <dbReference type="ChEBI" id="CHEBI:29035"/>
    </cofactor>
    <text evidence="11">Binds 2 manganese ions per subunit.</text>
</comment>
<evidence type="ECO:0000256" key="11">
    <source>
        <dbReference type="PIRSR" id="PIRSR601233-3"/>
    </source>
</evidence>
<feature type="binding site" evidence="11">
    <location>
        <position position="214"/>
    </location>
    <ligand>
        <name>Mn(2+)</name>
        <dbReference type="ChEBI" id="CHEBI:29035"/>
        <label>2</label>
    </ligand>
</feature>
<reference evidence="12 13" key="1">
    <citation type="submission" date="2022-04" db="EMBL/GenBank/DDBJ databases">
        <title>Genome sequence of C. roseum typestrain.</title>
        <authorList>
            <person name="Poehlein A."/>
            <person name="Schoch T."/>
            <person name="Duerre P."/>
            <person name="Daniel R."/>
        </authorList>
    </citation>
    <scope>NUCLEOTIDE SEQUENCE [LARGE SCALE GENOMIC DNA]</scope>
    <source>
        <strain evidence="12 13">DSM 7320</strain>
    </source>
</reference>
<feature type="binding site" evidence="10">
    <location>
        <begin position="214"/>
        <end position="215"/>
    </location>
    <ligand>
        <name>GMP</name>
        <dbReference type="ChEBI" id="CHEBI:58115"/>
    </ligand>
</feature>
<keyword evidence="5" id="KW-0692">RNA repair</keyword>
<dbReference type="EC" id="6.5.1.8" evidence="1"/>
<evidence type="ECO:0000256" key="5">
    <source>
        <dbReference type="ARBA" id="ARBA00022800"/>
    </source>
</evidence>
<dbReference type="Proteomes" id="UP000190951">
    <property type="component" value="Chromosome"/>
</dbReference>
<dbReference type="STRING" id="84029.CROST_08300"/>
<dbReference type="Gene3D" id="3.90.1860.10">
    <property type="entry name" value="tRNA-splicing ligase RtcB"/>
    <property type="match status" value="2"/>
</dbReference>
<dbReference type="RefSeq" id="WP_077832926.1">
    <property type="nucleotide sequence ID" value="NZ_CP096988.1"/>
</dbReference>
<proteinExistence type="predicted"/>
<evidence type="ECO:0000256" key="3">
    <source>
        <dbReference type="ARBA" id="ARBA00022723"/>
    </source>
</evidence>
<feature type="active site" description="GMP-histidine intermediate" evidence="9">
    <location>
        <position position="266"/>
    </location>
</feature>
<keyword evidence="7 11" id="KW-0464">Manganese</keyword>
<dbReference type="GO" id="GO:0170057">
    <property type="term" value="F:RNA ligase (GTP) activity"/>
    <property type="evidence" value="ECO:0007669"/>
    <property type="project" value="UniProtKB-EC"/>
</dbReference>
<dbReference type="InterPro" id="IPR001233">
    <property type="entry name" value="RtcB"/>
</dbReference>
<gene>
    <name evidence="12" type="primary">rtcB</name>
    <name evidence="12" type="ORF">CROST_043140</name>
</gene>
<dbReference type="NCBIfam" id="NF007153">
    <property type="entry name" value="PRK09588.1"/>
    <property type="match status" value="1"/>
</dbReference>
<dbReference type="GO" id="GO:0006396">
    <property type="term" value="P:RNA processing"/>
    <property type="evidence" value="ECO:0007669"/>
    <property type="project" value="InterPro"/>
</dbReference>
<evidence type="ECO:0000256" key="7">
    <source>
        <dbReference type="ARBA" id="ARBA00023211"/>
    </source>
</evidence>
<evidence type="ECO:0000256" key="8">
    <source>
        <dbReference type="ARBA" id="ARBA00047746"/>
    </source>
</evidence>
<dbReference type="NCBIfam" id="TIGR03073">
    <property type="entry name" value="release_rtcB"/>
    <property type="match status" value="1"/>
</dbReference>
<keyword evidence="4 10" id="KW-0547">Nucleotide-binding</keyword>
<accession>A0A1S8LHH4</accession>
<feature type="binding site" evidence="10">
    <location>
        <position position="248"/>
    </location>
    <ligand>
        <name>GMP</name>
        <dbReference type="ChEBI" id="CHEBI:58115"/>
    </ligand>
</feature>
<keyword evidence="3 11" id="KW-0479">Metal-binding</keyword>
<keyword evidence="2 12" id="KW-0436">Ligase</keyword>